<accession>D8SZD2</accession>
<gene>
    <name evidence="4" type="ORF">SELMODRAFT_159649</name>
</gene>
<protein>
    <recommendedName>
        <fullName evidence="3">TFIIS N-terminal domain-containing protein</fullName>
    </recommendedName>
</protein>
<feature type="compositionally biased region" description="Acidic residues" evidence="2">
    <location>
        <begin position="15"/>
        <end position="41"/>
    </location>
</feature>
<dbReference type="InParanoid" id="D8SZD2"/>
<keyword evidence="5" id="KW-1185">Reference proteome</keyword>
<feature type="domain" description="TFIIS N-terminal" evidence="3">
    <location>
        <begin position="264"/>
        <end position="347"/>
    </location>
</feature>
<dbReference type="FunCoup" id="D8SZD2">
    <property type="interactions" value="3370"/>
</dbReference>
<dbReference type="Pfam" id="PF08711">
    <property type="entry name" value="Med26"/>
    <property type="match status" value="1"/>
</dbReference>
<sequence length="472" mass="53726">MEDYDRDEGGQPIFDPDEDAAEEEWQQPPIEDDWQQQEEDDQPQRREESPSSAHGGAGSDDGDAEEASKSEKPRKRLVKKSAIGQSSKVGRDDERRKPREERRERSSRLFKHDRGGKESEMNEMWNSVAGGNDSEDDNEGQRTQADMAFIDDTGVEPAAHYIGSDDEAGSAGDAPQAEEGEEEDDLKRIFKSGKKRKQAGQTDEEIAALVEHVITKLANAAEDDIKLNRRSKPAINKLKLLPTLVNSLQKRQYQNEFLDRGVLGLLKSWLESLPDGSLPNMNVRTAILQLLTDLPIDLEHEDRREQLKKSGLGKVVMFLSKLDEETPSNKKLAKDLVDKWSRPLFQKSTRYEHLRNYDEERPIARKAQPKKRVMRNSVEDDLLDDGSEEAKPGQPGYRNHASRPEAVAMDFVVRPQSKVDMDEILNSRKQQQKAETKRSKMNKKLQQLRTPKKRKLQAERISVEGRGLVRTV</sequence>
<evidence type="ECO:0000256" key="2">
    <source>
        <dbReference type="SAM" id="MobiDB-lite"/>
    </source>
</evidence>
<dbReference type="Gene3D" id="1.20.930.10">
    <property type="entry name" value="Conserved domain common to transcription factors TFIIS, elongin A, CRSP70"/>
    <property type="match status" value="1"/>
</dbReference>
<dbReference type="HOGENOM" id="CLU_040584_2_1_1"/>
<evidence type="ECO:0000256" key="1">
    <source>
        <dbReference type="PROSITE-ProRule" id="PRU00649"/>
    </source>
</evidence>
<dbReference type="GO" id="GO:0032784">
    <property type="term" value="P:regulation of DNA-templated transcription elongation"/>
    <property type="evidence" value="ECO:0007669"/>
    <property type="project" value="InterPro"/>
</dbReference>
<dbReference type="PANTHER" id="PTHR47350:SF4">
    <property type="entry name" value="PROTEIN IWS1 HOMOLOG 1"/>
    <property type="match status" value="1"/>
</dbReference>
<dbReference type="Proteomes" id="UP000001514">
    <property type="component" value="Unassembled WGS sequence"/>
</dbReference>
<comment type="subcellular location">
    <subcellularLocation>
        <location evidence="1">Nucleus</location>
    </subcellularLocation>
</comment>
<feature type="region of interest" description="Disordered" evidence="2">
    <location>
        <begin position="362"/>
        <end position="404"/>
    </location>
</feature>
<dbReference type="GO" id="GO:0023052">
    <property type="term" value="P:signaling"/>
    <property type="evidence" value="ECO:0000318"/>
    <property type="project" value="GO_Central"/>
</dbReference>
<feature type="region of interest" description="Disordered" evidence="2">
    <location>
        <begin position="1"/>
        <end position="185"/>
    </location>
</feature>
<dbReference type="OMA" id="REMKEMW"/>
<dbReference type="PANTHER" id="PTHR47350">
    <property type="entry name" value="PROTEIN IWS1 HOMOLOG 1"/>
    <property type="match status" value="1"/>
</dbReference>
<evidence type="ECO:0000259" key="3">
    <source>
        <dbReference type="PROSITE" id="PS51319"/>
    </source>
</evidence>
<dbReference type="EMBL" id="GL377655">
    <property type="protein sequence ID" value="EFJ10262.1"/>
    <property type="molecule type" value="Genomic_DNA"/>
</dbReference>
<dbReference type="InterPro" id="IPR044204">
    <property type="entry name" value="IWS1/2"/>
</dbReference>
<feature type="compositionally biased region" description="Basic and acidic residues" evidence="2">
    <location>
        <begin position="89"/>
        <end position="120"/>
    </location>
</feature>
<dbReference type="SUPFAM" id="SSF47676">
    <property type="entry name" value="Conserved domain common to transcription factors TFIIS, elongin A, CRSP70"/>
    <property type="match status" value="1"/>
</dbReference>
<name>D8SZD2_SELML</name>
<dbReference type="PROSITE" id="PS51319">
    <property type="entry name" value="TFIIS_N"/>
    <property type="match status" value="1"/>
</dbReference>
<dbReference type="GO" id="GO:0009742">
    <property type="term" value="P:brassinosteroid mediated signaling pathway"/>
    <property type="evidence" value="ECO:0007669"/>
    <property type="project" value="InterPro"/>
</dbReference>
<dbReference type="Gramene" id="EFJ10262">
    <property type="protein sequence ID" value="EFJ10262"/>
    <property type="gene ID" value="SELMODRAFT_159649"/>
</dbReference>
<dbReference type="OrthoDB" id="21124at2759"/>
<dbReference type="eggNOG" id="KOG1793">
    <property type="taxonomic scope" value="Eukaryota"/>
</dbReference>
<proteinExistence type="predicted"/>
<organism evidence="5">
    <name type="scientific">Selaginella moellendorffii</name>
    <name type="common">Spikemoss</name>
    <dbReference type="NCBI Taxonomy" id="88036"/>
    <lineage>
        <taxon>Eukaryota</taxon>
        <taxon>Viridiplantae</taxon>
        <taxon>Streptophyta</taxon>
        <taxon>Embryophyta</taxon>
        <taxon>Tracheophyta</taxon>
        <taxon>Lycopodiopsida</taxon>
        <taxon>Selaginellales</taxon>
        <taxon>Selaginellaceae</taxon>
        <taxon>Selaginella</taxon>
    </lineage>
</organism>
<feature type="region of interest" description="Disordered" evidence="2">
    <location>
        <begin position="420"/>
        <end position="459"/>
    </location>
</feature>
<dbReference type="InterPro" id="IPR035441">
    <property type="entry name" value="TFIIS/LEDGF_dom_sf"/>
</dbReference>
<dbReference type="STRING" id="88036.D8SZD2"/>
<evidence type="ECO:0000313" key="5">
    <source>
        <dbReference type="Proteomes" id="UP000001514"/>
    </source>
</evidence>
<evidence type="ECO:0000313" key="4">
    <source>
        <dbReference type="EMBL" id="EFJ10262.1"/>
    </source>
</evidence>
<dbReference type="InterPro" id="IPR017923">
    <property type="entry name" value="TFIIS_N"/>
</dbReference>
<dbReference type="KEGG" id="smo:SELMODRAFT_159649"/>
<reference evidence="4 5" key="1">
    <citation type="journal article" date="2011" name="Science">
        <title>The Selaginella genome identifies genetic changes associated with the evolution of vascular plants.</title>
        <authorList>
            <person name="Banks J.A."/>
            <person name="Nishiyama T."/>
            <person name="Hasebe M."/>
            <person name="Bowman J.L."/>
            <person name="Gribskov M."/>
            <person name="dePamphilis C."/>
            <person name="Albert V.A."/>
            <person name="Aono N."/>
            <person name="Aoyama T."/>
            <person name="Ambrose B.A."/>
            <person name="Ashton N.W."/>
            <person name="Axtell M.J."/>
            <person name="Barker E."/>
            <person name="Barker M.S."/>
            <person name="Bennetzen J.L."/>
            <person name="Bonawitz N.D."/>
            <person name="Chapple C."/>
            <person name="Cheng C."/>
            <person name="Correa L.G."/>
            <person name="Dacre M."/>
            <person name="DeBarry J."/>
            <person name="Dreyer I."/>
            <person name="Elias M."/>
            <person name="Engstrom E.M."/>
            <person name="Estelle M."/>
            <person name="Feng L."/>
            <person name="Finet C."/>
            <person name="Floyd S.K."/>
            <person name="Frommer W.B."/>
            <person name="Fujita T."/>
            <person name="Gramzow L."/>
            <person name="Gutensohn M."/>
            <person name="Harholt J."/>
            <person name="Hattori M."/>
            <person name="Heyl A."/>
            <person name="Hirai T."/>
            <person name="Hiwatashi Y."/>
            <person name="Ishikawa M."/>
            <person name="Iwata M."/>
            <person name="Karol K.G."/>
            <person name="Koehler B."/>
            <person name="Kolukisaoglu U."/>
            <person name="Kubo M."/>
            <person name="Kurata T."/>
            <person name="Lalonde S."/>
            <person name="Li K."/>
            <person name="Li Y."/>
            <person name="Litt A."/>
            <person name="Lyons E."/>
            <person name="Manning G."/>
            <person name="Maruyama T."/>
            <person name="Michael T.P."/>
            <person name="Mikami K."/>
            <person name="Miyazaki S."/>
            <person name="Morinaga S."/>
            <person name="Murata T."/>
            <person name="Mueller-Roeber B."/>
            <person name="Nelson D.R."/>
            <person name="Obara M."/>
            <person name="Oguri Y."/>
            <person name="Olmstead R.G."/>
            <person name="Onodera N."/>
            <person name="Petersen B.L."/>
            <person name="Pils B."/>
            <person name="Prigge M."/>
            <person name="Rensing S.A."/>
            <person name="Riano-Pachon D.M."/>
            <person name="Roberts A.W."/>
            <person name="Sato Y."/>
            <person name="Scheller H.V."/>
            <person name="Schulz B."/>
            <person name="Schulz C."/>
            <person name="Shakirov E.V."/>
            <person name="Shibagaki N."/>
            <person name="Shinohara N."/>
            <person name="Shippen D.E."/>
            <person name="Soerensen I."/>
            <person name="Sotooka R."/>
            <person name="Sugimoto N."/>
            <person name="Sugita M."/>
            <person name="Sumikawa N."/>
            <person name="Tanurdzic M."/>
            <person name="Theissen G."/>
            <person name="Ulvskov P."/>
            <person name="Wakazuki S."/>
            <person name="Weng J.K."/>
            <person name="Willats W.W."/>
            <person name="Wipf D."/>
            <person name="Wolf P.G."/>
            <person name="Yang L."/>
            <person name="Zimmer A.D."/>
            <person name="Zhu Q."/>
            <person name="Mitros T."/>
            <person name="Hellsten U."/>
            <person name="Loque D."/>
            <person name="Otillar R."/>
            <person name="Salamov A."/>
            <person name="Schmutz J."/>
            <person name="Shapiro H."/>
            <person name="Lindquist E."/>
            <person name="Lucas S."/>
            <person name="Rokhsar D."/>
            <person name="Grigoriev I.V."/>
        </authorList>
    </citation>
    <scope>NUCLEOTIDE SEQUENCE [LARGE SCALE GENOMIC DNA]</scope>
</reference>
<keyword evidence="1" id="KW-0539">Nucleus</keyword>
<dbReference type="AlphaFoldDB" id="D8SZD2"/>
<dbReference type="GO" id="GO:0005634">
    <property type="term" value="C:nucleus"/>
    <property type="evidence" value="ECO:0007669"/>
    <property type="project" value="UniProtKB-SubCell"/>
</dbReference>